<keyword evidence="2" id="KW-0472">Membrane</keyword>
<accession>A0AAU8CGI5</accession>
<organism evidence="3">
    <name type="scientific">Halobacterium sp. NMX12-1</name>
    <dbReference type="NCBI Taxonomy" id="3166650"/>
    <lineage>
        <taxon>Archaea</taxon>
        <taxon>Methanobacteriati</taxon>
        <taxon>Methanobacteriota</taxon>
        <taxon>Stenosarchaea group</taxon>
        <taxon>Halobacteria</taxon>
        <taxon>Halobacteriales</taxon>
        <taxon>Halobacteriaceae</taxon>
        <taxon>Halobacterium</taxon>
    </lineage>
</organism>
<keyword evidence="2" id="KW-0812">Transmembrane</keyword>
<reference evidence="3" key="1">
    <citation type="submission" date="2024-06" db="EMBL/GenBank/DDBJ databases">
        <title>Genome Sequence of an extremely halophilic archaeon isolated from Permian era halite, Salado Formation, Carlsbad, New Mexico: Halobacterium sp. strain NMX12-1.</title>
        <authorList>
            <person name="Sotoa L."/>
            <person name="DasSarma P."/>
            <person name="Anton B.P."/>
            <person name="Vincze T."/>
            <person name="Verma I."/>
            <person name="Eralp B."/>
            <person name="Powers D.W."/>
            <person name="Dozier B.L."/>
            <person name="Roberts R.J."/>
            <person name="DasSarma S."/>
        </authorList>
    </citation>
    <scope>NUCLEOTIDE SEQUENCE</scope>
    <source>
        <strain evidence="3">NMX12-1</strain>
    </source>
</reference>
<keyword evidence="1" id="KW-0175">Coiled coil</keyword>
<dbReference type="GeneID" id="91108966"/>
<evidence type="ECO:0000256" key="1">
    <source>
        <dbReference type="SAM" id="Coils"/>
    </source>
</evidence>
<gene>
    <name evidence="3" type="ORF">ABSL23_07415</name>
</gene>
<sequence>MLPAFLGGLPGGMEFAVIFLNVVILVAVGYVVLSVVRAVGGSSRRDLEDRVANLEGQVEVLREELRERDDE</sequence>
<proteinExistence type="predicted"/>
<evidence type="ECO:0000256" key="2">
    <source>
        <dbReference type="SAM" id="Phobius"/>
    </source>
</evidence>
<dbReference type="KEGG" id="hanx:ABSL23_07415"/>
<keyword evidence="2" id="KW-1133">Transmembrane helix</keyword>
<dbReference type="AlphaFoldDB" id="A0AAU8CGI5"/>
<feature type="coiled-coil region" evidence="1">
    <location>
        <begin position="44"/>
        <end position="71"/>
    </location>
</feature>
<dbReference type="EMBL" id="CP159204">
    <property type="protein sequence ID" value="XCF17823.1"/>
    <property type="molecule type" value="Genomic_DNA"/>
</dbReference>
<dbReference type="RefSeq" id="WP_353635223.1">
    <property type="nucleotide sequence ID" value="NZ_CP159204.1"/>
</dbReference>
<evidence type="ECO:0008006" key="4">
    <source>
        <dbReference type="Google" id="ProtNLM"/>
    </source>
</evidence>
<protein>
    <recommendedName>
        <fullName evidence="4">Preprotein translocase subunit TatA</fullName>
    </recommendedName>
</protein>
<name>A0AAU8CGI5_9EURY</name>
<feature type="transmembrane region" description="Helical" evidence="2">
    <location>
        <begin position="15"/>
        <end position="36"/>
    </location>
</feature>
<evidence type="ECO:0000313" key="3">
    <source>
        <dbReference type="EMBL" id="XCF17823.1"/>
    </source>
</evidence>